<dbReference type="InterPro" id="IPR008254">
    <property type="entry name" value="Flavodoxin/NO_synth"/>
</dbReference>
<evidence type="ECO:0000259" key="2">
    <source>
        <dbReference type="PROSITE" id="PS50902"/>
    </source>
</evidence>
<dbReference type="STRING" id="28117.BHV66_01745"/>
<accession>A0A1Q6FD61</accession>
<evidence type="ECO:0000313" key="4">
    <source>
        <dbReference type="Proteomes" id="UP000187417"/>
    </source>
</evidence>
<reference evidence="3 4" key="1">
    <citation type="journal article" date="2016" name="Nat. Biotechnol.">
        <title>Measurement of bacterial replication rates in microbial communities.</title>
        <authorList>
            <person name="Brown C.T."/>
            <person name="Olm M.R."/>
            <person name="Thomas B.C."/>
            <person name="Banfield J.F."/>
        </authorList>
    </citation>
    <scope>NUCLEOTIDE SEQUENCE [LARGE SCALE GENOMIC DNA]</scope>
    <source>
        <strain evidence="3">CAG:67_53_122</strain>
    </source>
</reference>
<dbReference type="EMBL" id="MNQH01000001">
    <property type="protein sequence ID" value="OKY96805.1"/>
    <property type="molecule type" value="Genomic_DNA"/>
</dbReference>
<dbReference type="GO" id="GO:0046872">
    <property type="term" value="F:metal ion binding"/>
    <property type="evidence" value="ECO:0007669"/>
    <property type="project" value="InterPro"/>
</dbReference>
<organism evidence="3 4">
    <name type="scientific">Alistipes putredinis</name>
    <dbReference type="NCBI Taxonomy" id="28117"/>
    <lineage>
        <taxon>Bacteria</taxon>
        <taxon>Pseudomonadati</taxon>
        <taxon>Bacteroidota</taxon>
        <taxon>Bacteroidia</taxon>
        <taxon>Bacteroidales</taxon>
        <taxon>Rikenellaceae</taxon>
        <taxon>Alistipes</taxon>
    </lineage>
</organism>
<dbReference type="GO" id="GO:0009055">
    <property type="term" value="F:electron transfer activity"/>
    <property type="evidence" value="ECO:0007669"/>
    <property type="project" value="InterPro"/>
</dbReference>
<proteinExistence type="inferred from homology"/>
<dbReference type="GO" id="GO:0016491">
    <property type="term" value="F:oxidoreductase activity"/>
    <property type="evidence" value="ECO:0007669"/>
    <property type="project" value="InterPro"/>
</dbReference>
<dbReference type="AlphaFoldDB" id="A0A1Q6FD61"/>
<feature type="domain" description="Flavodoxin-like" evidence="2">
    <location>
        <begin position="251"/>
        <end position="394"/>
    </location>
</feature>
<dbReference type="InterPro" id="IPR045761">
    <property type="entry name" value="ODP_dom"/>
</dbReference>
<dbReference type="Gene3D" id="3.60.15.10">
    <property type="entry name" value="Ribonuclease Z/Hydroxyacylglutathione hydrolase-like"/>
    <property type="match status" value="1"/>
</dbReference>
<comment type="caution">
    <text evidence="3">The sequence shown here is derived from an EMBL/GenBank/DDBJ whole genome shotgun (WGS) entry which is preliminary data.</text>
</comment>
<dbReference type="PANTHER" id="PTHR43717">
    <property type="entry name" value="ANAEROBIC NITRIC OXIDE REDUCTASE FLAVORUBREDOXIN"/>
    <property type="match status" value="1"/>
</dbReference>
<name>A0A1Q6FD61_9BACT</name>
<dbReference type="Proteomes" id="UP000187417">
    <property type="component" value="Unassembled WGS sequence"/>
</dbReference>
<dbReference type="InterPro" id="IPR016440">
    <property type="entry name" value="Rubredoxin-O_OxRdtase"/>
</dbReference>
<dbReference type="GO" id="GO:0010181">
    <property type="term" value="F:FMN binding"/>
    <property type="evidence" value="ECO:0007669"/>
    <property type="project" value="InterPro"/>
</dbReference>
<evidence type="ECO:0000313" key="3">
    <source>
        <dbReference type="EMBL" id="OKY96805.1"/>
    </source>
</evidence>
<dbReference type="InterPro" id="IPR036866">
    <property type="entry name" value="RibonucZ/Hydroxyglut_hydro"/>
</dbReference>
<dbReference type="SUPFAM" id="SSF56281">
    <property type="entry name" value="Metallo-hydrolase/oxidoreductase"/>
    <property type="match status" value="1"/>
</dbReference>
<evidence type="ECO:0000256" key="1">
    <source>
        <dbReference type="ARBA" id="ARBA00007121"/>
    </source>
</evidence>
<gene>
    <name evidence="3" type="ORF">BHV66_01745</name>
</gene>
<protein>
    <submittedName>
        <fullName evidence="3">FprA family A-type flavoprotein</fullName>
    </submittedName>
</protein>
<dbReference type="RefSeq" id="WP_022460362.1">
    <property type="nucleotide sequence ID" value="NZ_BAAFLA010000005.1"/>
</dbReference>
<dbReference type="Pfam" id="PF00258">
    <property type="entry name" value="Flavodoxin_1"/>
    <property type="match status" value="1"/>
</dbReference>
<dbReference type="CDD" id="cd07709">
    <property type="entry name" value="flavodiiron_proteins_MBL-fold"/>
    <property type="match status" value="1"/>
</dbReference>
<dbReference type="PANTHER" id="PTHR43717:SF1">
    <property type="entry name" value="ANAEROBIC NITRIC OXIDE REDUCTASE FLAVORUBREDOXIN"/>
    <property type="match status" value="1"/>
</dbReference>
<dbReference type="SMART" id="SM00849">
    <property type="entry name" value="Lactamase_B"/>
    <property type="match status" value="1"/>
</dbReference>
<dbReference type="SUPFAM" id="SSF52218">
    <property type="entry name" value="Flavoproteins"/>
    <property type="match status" value="1"/>
</dbReference>
<sequence>MAFTEILPGIHYVGVNDRTTTRFESLWSLPYGVSYNSYLVIDEKVALIDTVEVSFGEQFIDNIRAILKDRPIDYLVVDHMEPDHSSSIKTLRLLYPEMQIVGNAKTLQMLDGYYGIHTLTREVKEGESISLGQKNLSFYMAPMVHWPEVMVTYCPEHKVLFSADAFGTFGALNGGILDSQLSLDHFWDEMRRYYACIVGKYGAPVQKALQKLSGLPIETICSTHGPVWQQEIGRVIGIYDQLSRYEGEPGVVIAYGSMYGNTAQMAEKIARELAVQGVKNIIVYNLSYADISNVIRDIFKYDTLIVGSPTYNGELFPEVGSLLQKISERCIPCRKFAYFGSYTWAGAAVRLLGEFAQKMKWEAICQPTEMKQGYDDQGAQCCTALAKAIAEKIR</sequence>
<dbReference type="Gene3D" id="3.40.50.360">
    <property type="match status" value="1"/>
</dbReference>
<dbReference type="PIRSF" id="PIRSF005243">
    <property type="entry name" value="ROO"/>
    <property type="match status" value="1"/>
</dbReference>
<dbReference type="InterPro" id="IPR029039">
    <property type="entry name" value="Flavoprotein-like_sf"/>
</dbReference>
<comment type="similarity">
    <text evidence="1">In the N-terminal section; belongs to the zinc metallo-hydrolase group 3 family.</text>
</comment>
<dbReference type="InterPro" id="IPR001279">
    <property type="entry name" value="Metallo-B-lactamas"/>
</dbReference>
<dbReference type="Pfam" id="PF19583">
    <property type="entry name" value="ODP"/>
    <property type="match status" value="1"/>
</dbReference>
<dbReference type="PROSITE" id="PS50902">
    <property type="entry name" value="FLAVODOXIN_LIKE"/>
    <property type="match status" value="1"/>
</dbReference>